<feature type="region of interest" description="Disordered" evidence="1">
    <location>
        <begin position="324"/>
        <end position="347"/>
    </location>
</feature>
<feature type="transmembrane region" description="Helical" evidence="2">
    <location>
        <begin position="40"/>
        <end position="58"/>
    </location>
</feature>
<accession>A0ABU3VF62</accession>
<evidence type="ECO:0000256" key="2">
    <source>
        <dbReference type="SAM" id="Phobius"/>
    </source>
</evidence>
<organism evidence="4 5">
    <name type="scientific">Sedimentitalea todarodis</name>
    <dbReference type="NCBI Taxonomy" id="1631240"/>
    <lineage>
        <taxon>Bacteria</taxon>
        <taxon>Pseudomonadati</taxon>
        <taxon>Pseudomonadota</taxon>
        <taxon>Alphaproteobacteria</taxon>
        <taxon>Rhodobacterales</taxon>
        <taxon>Paracoccaceae</taxon>
        <taxon>Sedimentitalea</taxon>
    </lineage>
</organism>
<evidence type="ECO:0000256" key="1">
    <source>
        <dbReference type="SAM" id="MobiDB-lite"/>
    </source>
</evidence>
<keyword evidence="2" id="KW-0812">Transmembrane</keyword>
<dbReference type="RefSeq" id="WP_316777056.1">
    <property type="nucleotide sequence ID" value="NZ_JASMWN010000010.1"/>
</dbReference>
<evidence type="ECO:0000313" key="4">
    <source>
        <dbReference type="EMBL" id="MDU9004809.1"/>
    </source>
</evidence>
<evidence type="ECO:0000313" key="5">
    <source>
        <dbReference type="Proteomes" id="UP001255416"/>
    </source>
</evidence>
<comment type="caution">
    <text evidence="4">The sequence shown here is derived from an EMBL/GenBank/DDBJ whole genome shotgun (WGS) entry which is preliminary data.</text>
</comment>
<sequence>MFRIIRLVPVVLCLLAVALATLWGALALWYHGPVSEQQKLFAIGGYAFFGLLMGLGLFTQRRVGALGLFGLVFAGLLFWWSGIAPPTERNWAPDVARQVTGQIDGDMLTLENMRNFDWHGPYDATPRWETRSYDLSQLQTVDMFLSYWAGPLMAHFIVSFGFSDGEYLAWSVEVRREVDGGFSPVADAFKTNTLLILAADERDVVGVRSNWRKEDVQLFRLNADPQTARALLTEYVRDANALARQPEFYNSLTTNCTTVVVRMMKAIGNSLPLDWRLLANGYLPDYAYDHQALDMRHSMSDLRALGRIERQANAHGLKSGFSDAIRQRVPKPEGGTRTGVNPEQEPG</sequence>
<dbReference type="Proteomes" id="UP001255416">
    <property type="component" value="Unassembled WGS sequence"/>
</dbReference>
<keyword evidence="2" id="KW-1133">Transmembrane helix</keyword>
<keyword evidence="5" id="KW-1185">Reference proteome</keyword>
<evidence type="ECO:0000259" key="3">
    <source>
        <dbReference type="Pfam" id="PF13387"/>
    </source>
</evidence>
<dbReference type="Pfam" id="PF13387">
    <property type="entry name" value="Lnb_N"/>
    <property type="match status" value="1"/>
</dbReference>
<gene>
    <name evidence="4" type="ORF">QO231_13220</name>
</gene>
<name>A0ABU3VF62_9RHOB</name>
<proteinExistence type="predicted"/>
<dbReference type="InterPro" id="IPR025178">
    <property type="entry name" value="Lnb_N"/>
</dbReference>
<keyword evidence="2" id="KW-0472">Membrane</keyword>
<feature type="transmembrane region" description="Helical" evidence="2">
    <location>
        <begin position="65"/>
        <end position="83"/>
    </location>
</feature>
<protein>
    <submittedName>
        <fullName evidence="4">DUF4105 domain-containing protein</fullName>
    </submittedName>
</protein>
<reference evidence="5" key="1">
    <citation type="submission" date="2023-05" db="EMBL/GenBank/DDBJ databases">
        <title>Sedimentitalea sp. nov. JM2-8.</title>
        <authorList>
            <person name="Huang J."/>
        </authorList>
    </citation>
    <scope>NUCLEOTIDE SEQUENCE [LARGE SCALE GENOMIC DNA]</scope>
    <source>
        <strain evidence="5">KHS03</strain>
    </source>
</reference>
<dbReference type="EMBL" id="JASMWN010000010">
    <property type="protein sequence ID" value="MDU9004809.1"/>
    <property type="molecule type" value="Genomic_DNA"/>
</dbReference>
<feature type="domain" description="Lnb N-terminal periplasmic" evidence="3">
    <location>
        <begin position="125"/>
        <end position="280"/>
    </location>
</feature>